<sequence>MIEKCYKKHFFTNSGVSFSKELNEYEFLDFAESDDRPGISKTLITMCARKHLLDECLDKSIVKRCFNSEDLLKISFVEKKYIVKDMEMAYFKMDYLCGDFYQFAFNSVSFTYPYLSVECGYRLNTECYDFEQVAECTANKIGNYVRSLLKKAYLYQICSLRKACPQCVDLISEDRTAVHLSSGFCTDSDKKRIQSCYENEIFSAGMLPRNSKALSKTMSTAFANFEKFVNLCNAKASLDRCLTQKVIQNCINIKVFKTLNFDVGRLYLANYFHLDYMCKNQWAFRIGDCVRETFDFCDMEKPEECDEISDYLKCIRNDMQIFECDTKAVKCYTLKFGAYQACYGLQNCPMCNSMSFAHNDVNDLCNTDIGNNNISVFTTPNFIPTFPALITSTQNPFIDFTNPPNGSNVNQKIYLSTLLLFLFTFLV</sequence>
<evidence type="ECO:0000313" key="2">
    <source>
        <dbReference type="WBParaSite" id="PDA_v2.g2812.t1"/>
    </source>
</evidence>
<name>A0A914Q966_9BILA</name>
<proteinExistence type="predicted"/>
<reference evidence="2" key="1">
    <citation type="submission" date="2022-11" db="UniProtKB">
        <authorList>
            <consortium name="WormBaseParasite"/>
        </authorList>
    </citation>
    <scope>IDENTIFICATION</scope>
</reference>
<dbReference type="Proteomes" id="UP000887578">
    <property type="component" value="Unplaced"/>
</dbReference>
<dbReference type="AlphaFoldDB" id="A0A914Q966"/>
<organism evidence="1 2">
    <name type="scientific">Panagrolaimus davidi</name>
    <dbReference type="NCBI Taxonomy" id="227884"/>
    <lineage>
        <taxon>Eukaryota</taxon>
        <taxon>Metazoa</taxon>
        <taxon>Ecdysozoa</taxon>
        <taxon>Nematoda</taxon>
        <taxon>Chromadorea</taxon>
        <taxon>Rhabditida</taxon>
        <taxon>Tylenchina</taxon>
        <taxon>Panagrolaimomorpha</taxon>
        <taxon>Panagrolaimoidea</taxon>
        <taxon>Panagrolaimidae</taxon>
        <taxon>Panagrolaimus</taxon>
    </lineage>
</organism>
<protein>
    <submittedName>
        <fullName evidence="2">Uncharacterized protein</fullName>
    </submittedName>
</protein>
<keyword evidence="1" id="KW-1185">Reference proteome</keyword>
<evidence type="ECO:0000313" key="1">
    <source>
        <dbReference type="Proteomes" id="UP000887578"/>
    </source>
</evidence>
<dbReference type="WBParaSite" id="PDA_v2.g2812.t1">
    <property type="protein sequence ID" value="PDA_v2.g2812.t1"/>
    <property type="gene ID" value="PDA_v2.g2812"/>
</dbReference>
<accession>A0A914Q966</accession>